<dbReference type="InterPro" id="IPR006171">
    <property type="entry name" value="TOPRIM_dom"/>
</dbReference>
<dbReference type="InterPro" id="IPR034154">
    <property type="entry name" value="TOPRIM_DnaG/twinkle"/>
</dbReference>
<name>A0A0N9ZFP8_9RHOB</name>
<proteinExistence type="predicted"/>
<keyword evidence="3" id="KW-1185">Reference proteome</keyword>
<protein>
    <submittedName>
        <fullName evidence="2">Virulence-associated protein E</fullName>
    </submittedName>
</protein>
<accession>A0A0N9ZFP8</accession>
<dbReference type="Pfam" id="PF13362">
    <property type="entry name" value="Toprim_3"/>
    <property type="match status" value="1"/>
</dbReference>
<dbReference type="KEGG" id="cmar:IMCC12053_1384"/>
<evidence type="ECO:0000259" key="1">
    <source>
        <dbReference type="PROSITE" id="PS50880"/>
    </source>
</evidence>
<evidence type="ECO:0000313" key="3">
    <source>
        <dbReference type="Proteomes" id="UP000064920"/>
    </source>
</evidence>
<dbReference type="Proteomes" id="UP000064920">
    <property type="component" value="Chromosome"/>
</dbReference>
<dbReference type="PROSITE" id="PS50880">
    <property type="entry name" value="TOPRIM"/>
    <property type="match status" value="1"/>
</dbReference>
<dbReference type="CDD" id="cd01029">
    <property type="entry name" value="TOPRIM_primases"/>
    <property type="match status" value="1"/>
</dbReference>
<dbReference type="Gene3D" id="3.40.1360.10">
    <property type="match status" value="1"/>
</dbReference>
<dbReference type="STRING" id="1397108.IMCC12053_1384"/>
<organism evidence="2 3">
    <name type="scientific">Celeribacter marinus</name>
    <dbReference type="NCBI Taxonomy" id="1397108"/>
    <lineage>
        <taxon>Bacteria</taxon>
        <taxon>Pseudomonadati</taxon>
        <taxon>Pseudomonadota</taxon>
        <taxon>Alphaproteobacteria</taxon>
        <taxon>Rhodobacterales</taxon>
        <taxon>Roseobacteraceae</taxon>
        <taxon>Celeribacter</taxon>
    </lineage>
</organism>
<gene>
    <name evidence="2" type="ORF">IMCC12053_1384</name>
</gene>
<feature type="domain" description="Toprim" evidence="1">
    <location>
        <begin position="1"/>
        <end position="79"/>
    </location>
</feature>
<dbReference type="AlphaFoldDB" id="A0A0N9ZFP8"/>
<dbReference type="SUPFAM" id="SSF56731">
    <property type="entry name" value="DNA primase core"/>
    <property type="match status" value="1"/>
</dbReference>
<evidence type="ECO:0000313" key="2">
    <source>
        <dbReference type="EMBL" id="ALI55331.1"/>
    </source>
</evidence>
<dbReference type="PATRIC" id="fig|1397108.4.peg.1418"/>
<reference evidence="2 3" key="1">
    <citation type="submission" date="2015-05" db="EMBL/GenBank/DDBJ databases">
        <authorList>
            <person name="Wang D.B."/>
            <person name="Wang M."/>
        </authorList>
    </citation>
    <scope>NUCLEOTIDE SEQUENCE [LARGE SCALE GENOMIC DNA]</scope>
    <source>
        <strain evidence="2 3">IMCC 12053</strain>
    </source>
</reference>
<dbReference type="EMBL" id="CP012023">
    <property type="protein sequence ID" value="ALI55331.1"/>
    <property type="molecule type" value="Genomic_DNA"/>
</dbReference>
<sequence length="92" mass="9849">MICEGIETGLSLVELLPEPASVWATLSTAGMKSLNLPKTPSRLILATDGDDPGRTAGRHLAQRAAANGWDIETLEAPEGTDWNDYLRNGDQS</sequence>